<reference evidence="13 14" key="1">
    <citation type="submission" date="2023-12" db="EMBL/GenBank/DDBJ databases">
        <title>Genome comparison identifies genes involved in endophytic behavior of Lysinibacillus irui and provides insights into its role as a plant-growth promoting bacterium.</title>
        <authorList>
            <person name="Hilario S."/>
            <person name="Matos I."/>
            <person name="Goncalves M.F.M."/>
            <person name="Pardo C.A."/>
            <person name="Santos M.J."/>
        </authorList>
    </citation>
    <scope>NUCLEOTIDE SEQUENCE [LARGE SCALE GENOMIC DNA]</scope>
    <source>
        <strain evidence="13 14">B3</strain>
    </source>
</reference>
<dbReference type="Pfam" id="PF01077">
    <property type="entry name" value="NIR_SIR"/>
    <property type="match status" value="1"/>
</dbReference>
<evidence type="ECO:0000256" key="10">
    <source>
        <dbReference type="SAM" id="MobiDB-lite"/>
    </source>
</evidence>
<dbReference type="GO" id="GO:0032259">
    <property type="term" value="P:methylation"/>
    <property type="evidence" value="ECO:0007669"/>
    <property type="project" value="UniProtKB-KW"/>
</dbReference>
<evidence type="ECO:0000256" key="7">
    <source>
        <dbReference type="ARBA" id="ARBA00022723"/>
    </source>
</evidence>
<comment type="pathway">
    <text evidence="1">Cofactor biosynthesis; adenosylcobalamin biosynthesis.</text>
</comment>
<keyword evidence="4 13" id="KW-0489">Methyltransferase</keyword>
<keyword evidence="8" id="KW-0408">Iron</keyword>
<comment type="caution">
    <text evidence="13">The sequence shown here is derived from an EMBL/GenBank/DDBJ whole genome shotgun (WGS) entry which is preliminary data.</text>
</comment>
<keyword evidence="9" id="KW-0411">Iron-sulfur</keyword>
<evidence type="ECO:0000256" key="8">
    <source>
        <dbReference type="ARBA" id="ARBA00023004"/>
    </source>
</evidence>
<gene>
    <name evidence="13" type="primary">cobJ</name>
    <name evidence="13" type="ORF">U6C28_08020</name>
</gene>
<evidence type="ECO:0000256" key="4">
    <source>
        <dbReference type="ARBA" id="ARBA00022603"/>
    </source>
</evidence>
<dbReference type="RefSeq" id="WP_322611906.1">
    <property type="nucleotide sequence ID" value="NZ_JAXLNX010000018.1"/>
</dbReference>
<dbReference type="InterPro" id="IPR006067">
    <property type="entry name" value="NO2/SO3_Rdtase_4Fe4S_dom"/>
</dbReference>
<dbReference type="Proteomes" id="UP001289615">
    <property type="component" value="Unassembled WGS sequence"/>
</dbReference>
<evidence type="ECO:0000313" key="13">
    <source>
        <dbReference type="EMBL" id="MEA0976230.1"/>
    </source>
</evidence>
<dbReference type="PANTHER" id="PTHR47036">
    <property type="entry name" value="COBALT-FACTOR III C(17)-METHYLTRANSFERASE-RELATED"/>
    <property type="match status" value="1"/>
</dbReference>
<evidence type="ECO:0000256" key="1">
    <source>
        <dbReference type="ARBA" id="ARBA00004953"/>
    </source>
</evidence>
<dbReference type="InterPro" id="IPR035996">
    <property type="entry name" value="4pyrrol_Methylase_sf"/>
</dbReference>
<dbReference type="InterPro" id="IPR006066">
    <property type="entry name" value="NO2/SO3_Rdtase_FeS/sirohaem_BS"/>
</dbReference>
<dbReference type="Gene3D" id="3.30.950.10">
    <property type="entry name" value="Methyltransferase, Cobalt-precorrin-4 Transmethylase, Domain 2"/>
    <property type="match status" value="1"/>
</dbReference>
<proteinExistence type="predicted"/>
<feature type="region of interest" description="Disordered" evidence="10">
    <location>
        <begin position="276"/>
        <end position="307"/>
    </location>
</feature>
<keyword evidence="7" id="KW-0479">Metal-binding</keyword>
<dbReference type="InterPro" id="IPR014777">
    <property type="entry name" value="4pyrrole_Mease_sub1"/>
</dbReference>
<feature type="domain" description="Tetrapyrrole methylase" evidence="11">
    <location>
        <begin position="6"/>
        <end position="217"/>
    </location>
</feature>
<evidence type="ECO:0000256" key="2">
    <source>
        <dbReference type="ARBA" id="ARBA00022485"/>
    </source>
</evidence>
<dbReference type="Gene3D" id="3.30.413.10">
    <property type="entry name" value="Sulfite Reductase Hemoprotein, domain 1"/>
    <property type="match status" value="1"/>
</dbReference>
<dbReference type="InterPro" id="IPR051810">
    <property type="entry name" value="Precorrin_MeTrfase"/>
</dbReference>
<keyword evidence="2" id="KW-0004">4Fe-4S</keyword>
<dbReference type="EMBL" id="JAXUIA010000004">
    <property type="protein sequence ID" value="MEA0976230.1"/>
    <property type="molecule type" value="Genomic_DNA"/>
</dbReference>
<accession>A0ABU5NJK8</accession>
<evidence type="ECO:0000313" key="14">
    <source>
        <dbReference type="Proteomes" id="UP001289615"/>
    </source>
</evidence>
<dbReference type="PROSITE" id="PS00365">
    <property type="entry name" value="NIR_SIR"/>
    <property type="match status" value="1"/>
</dbReference>
<evidence type="ECO:0000256" key="6">
    <source>
        <dbReference type="ARBA" id="ARBA00022691"/>
    </source>
</evidence>
<sequence length="556" mass="61238">MAQKGKIFVVGFGPGDFKHITTRAVEALQQSDMIIGYKTYVELIQDLVSAKSIVSTGMTEEVSRAQEAVRQAEAGSIVSVISSGDAGVYGMAGLVYEVLIELGWTEATGIEVEIVPGISAINSCASLLGAPIMHDACTISLSDHLTPWNLIAKRVEAAAMADFVIALYNPKSGRRTRQIVEAQRILLEYRSPDTPVGLVKSAYRERQEVTMTTLAEMLEHDIGMLTTVIIGNSSTFFYDNKMITPRGYQRKYTLGEEKQPLRPHQRLREENEPWAMNQETGTARDDFAADPNAGRFNKPSVAATPRPKKTALEMATAALAMVKGTSAIKVTPPKLVQQKIESIFELAVSPGVANKFFTPQQMMTLAEVVGEEGTMEYTPDHQIHLKIPTTEPERITEKLQEVGFLLAPIGDVLSLKACDFCYGEKADSIPYAEEIQEKLGGMSLPKTLNIGFNGCGMACYRAVFDDIGIVYRKSKFDVFIGAKPVGRTAHAAQPVVEGLEPEQLLSLITDIIEEYKANAHPNERLFKYFKRVKKILHYTYQDMSSKIKVEPAPCGD</sequence>
<evidence type="ECO:0000256" key="5">
    <source>
        <dbReference type="ARBA" id="ARBA00022679"/>
    </source>
</evidence>
<evidence type="ECO:0000256" key="9">
    <source>
        <dbReference type="ARBA" id="ARBA00023014"/>
    </source>
</evidence>
<keyword evidence="6" id="KW-0949">S-adenosyl-L-methionine</keyword>
<dbReference type="GO" id="GO:0030789">
    <property type="term" value="F:precorrin-3B C17-methyltransferase activity"/>
    <property type="evidence" value="ECO:0007669"/>
    <property type="project" value="UniProtKB-EC"/>
</dbReference>
<dbReference type="InterPro" id="IPR045854">
    <property type="entry name" value="NO2/SO3_Rdtase_4Fe4S_sf"/>
</dbReference>
<dbReference type="CDD" id="cd11646">
    <property type="entry name" value="Precorrin_3B_C17_MT"/>
    <property type="match status" value="1"/>
</dbReference>
<dbReference type="SUPFAM" id="SSF53790">
    <property type="entry name" value="Tetrapyrrole methylase"/>
    <property type="match status" value="1"/>
</dbReference>
<dbReference type="InterPro" id="IPR000878">
    <property type="entry name" value="4pyrrol_Mease"/>
</dbReference>
<evidence type="ECO:0000259" key="11">
    <source>
        <dbReference type="Pfam" id="PF00590"/>
    </source>
</evidence>
<evidence type="ECO:0000256" key="3">
    <source>
        <dbReference type="ARBA" id="ARBA00022573"/>
    </source>
</evidence>
<name>A0ABU5NJK8_9BACI</name>
<feature type="domain" description="Nitrite/sulphite reductase 4Fe-4S" evidence="12">
    <location>
        <begin position="414"/>
        <end position="532"/>
    </location>
</feature>
<dbReference type="PANTHER" id="PTHR47036:SF1">
    <property type="entry name" value="COBALT-FACTOR III C(17)-METHYLTRANSFERASE-RELATED"/>
    <property type="match status" value="1"/>
</dbReference>
<dbReference type="InterPro" id="IPR006363">
    <property type="entry name" value="Cbl_synth_CobJ/CibH_dom"/>
</dbReference>
<dbReference type="EC" id="2.1.1.131" evidence="13"/>
<organism evidence="13 14">
    <name type="scientific">Lysinibacillus irui</name>
    <dbReference type="NCBI Taxonomy" id="2998077"/>
    <lineage>
        <taxon>Bacteria</taxon>
        <taxon>Bacillati</taxon>
        <taxon>Bacillota</taxon>
        <taxon>Bacilli</taxon>
        <taxon>Bacillales</taxon>
        <taxon>Bacillaceae</taxon>
        <taxon>Lysinibacillus</taxon>
    </lineage>
</organism>
<dbReference type="NCBIfam" id="TIGR01466">
    <property type="entry name" value="cobJ_cbiH"/>
    <property type="match status" value="1"/>
</dbReference>
<dbReference type="SUPFAM" id="SSF56014">
    <property type="entry name" value="Nitrite and sulphite reductase 4Fe-4S domain-like"/>
    <property type="match status" value="1"/>
</dbReference>
<keyword evidence="3" id="KW-0169">Cobalamin biosynthesis</keyword>
<evidence type="ECO:0000259" key="12">
    <source>
        <dbReference type="Pfam" id="PF01077"/>
    </source>
</evidence>
<dbReference type="Pfam" id="PF00590">
    <property type="entry name" value="TP_methylase"/>
    <property type="match status" value="1"/>
</dbReference>
<dbReference type="InterPro" id="IPR014776">
    <property type="entry name" value="4pyrrole_Mease_sub2"/>
</dbReference>
<protein>
    <submittedName>
        <fullName evidence="13">Precorrin-3B C(17)-methyltransferase</fullName>
        <ecNumber evidence="13">2.1.1.131</ecNumber>
    </submittedName>
</protein>
<dbReference type="Gene3D" id="3.40.1010.10">
    <property type="entry name" value="Cobalt-precorrin-4 Transmethylase, Domain 1"/>
    <property type="match status" value="1"/>
</dbReference>
<keyword evidence="14" id="KW-1185">Reference proteome</keyword>
<keyword evidence="5 13" id="KW-0808">Transferase</keyword>